<evidence type="ECO:0000313" key="2">
    <source>
        <dbReference type="Proteomes" id="UP001427805"/>
    </source>
</evidence>
<comment type="caution">
    <text evidence="1">The sequence shown here is derived from an EMBL/GenBank/DDBJ whole genome shotgun (WGS) entry which is preliminary data.</text>
</comment>
<dbReference type="RefSeq" id="WP_346248955.1">
    <property type="nucleotide sequence ID" value="NZ_JBDIZK010000020.1"/>
</dbReference>
<sequence>MNDYSCWFCAENIDRADTGAVMIVVESLWDWDDGSRSDAWQSVYAHSHCAKERLKRATDEHRAAYLRQAGLKDKREGIGTRRLAIWHHSA</sequence>
<dbReference type="EMBL" id="JBDIZK010000020">
    <property type="protein sequence ID" value="MEN3749906.1"/>
    <property type="molecule type" value="Genomic_DNA"/>
</dbReference>
<keyword evidence="2" id="KW-1185">Reference proteome</keyword>
<organism evidence="1 2">
    <name type="scientific">Sphingomonas rustica</name>
    <dbReference type="NCBI Taxonomy" id="3103142"/>
    <lineage>
        <taxon>Bacteria</taxon>
        <taxon>Pseudomonadati</taxon>
        <taxon>Pseudomonadota</taxon>
        <taxon>Alphaproteobacteria</taxon>
        <taxon>Sphingomonadales</taxon>
        <taxon>Sphingomonadaceae</taxon>
        <taxon>Sphingomonas</taxon>
    </lineage>
</organism>
<evidence type="ECO:0000313" key="1">
    <source>
        <dbReference type="EMBL" id="MEN3749906.1"/>
    </source>
</evidence>
<proteinExistence type="predicted"/>
<protein>
    <submittedName>
        <fullName evidence="1">Uncharacterized protein</fullName>
    </submittedName>
</protein>
<accession>A0ABV0BGV3</accession>
<reference evidence="1 2" key="1">
    <citation type="submission" date="2024-05" db="EMBL/GenBank/DDBJ databases">
        <title>Sphingomonas sp. HF-S3 16S ribosomal RNA gene Genome sequencing and assembly.</title>
        <authorList>
            <person name="Lee H."/>
        </authorList>
    </citation>
    <scope>NUCLEOTIDE SEQUENCE [LARGE SCALE GENOMIC DNA]</scope>
    <source>
        <strain evidence="1 2">HF-S3</strain>
    </source>
</reference>
<gene>
    <name evidence="1" type="ORF">TPR58_22225</name>
</gene>
<name>A0ABV0BGV3_9SPHN</name>
<dbReference type="Proteomes" id="UP001427805">
    <property type="component" value="Unassembled WGS sequence"/>
</dbReference>